<gene>
    <name evidence="1" type="ORF">AC631_05839</name>
</gene>
<sequence length="392" mass="44297">MVGIADILNYSDEGIEQDELNKPTTDSSILGHRKTTSLARPSFSLDEQAMMWETSQGRRNMPKSKISKKYLANKKLVQISIRRKSTSRKSIPTEQASGVNTSKLHIKYLEASMRVKLTMAPSIFALYNSLVPHTNRKQVFSIKDHQAVFDDISKNMETSVSETSITNRNLKSKSIQLIDNNLVDLTGYSSKVLRTFGKNNGVDNNNENSSQLPTFNSLDTAVSSLFGITDYTLVRVTRSTSNDNDGSVILKLETARSGDYSLIDDEELADDMIHSIGKPYDTPNSLFIKKIVARPRYKSDMKIFFIPKIQNISLYADERMFERDLINGIIDVDQSLCIRSIFCIFKFDHILQQYKNLVSLTEQDEEGDDAKSIEDGVLSEKPDTEMTVGYYN</sequence>
<comment type="caution">
    <text evidence="1">The sequence shown here is derived from an EMBL/GenBank/DDBJ whole genome shotgun (WGS) entry which is preliminary data.</text>
</comment>
<protein>
    <submittedName>
        <fullName evidence="1">Uncharacterized protein</fullName>
    </submittedName>
</protein>
<evidence type="ECO:0000313" key="1">
    <source>
        <dbReference type="EMBL" id="KRZ98400.1"/>
    </source>
</evidence>
<dbReference type="EMBL" id="LMYN01000298">
    <property type="protein sequence ID" value="KRZ98400.1"/>
    <property type="molecule type" value="Genomic_DNA"/>
</dbReference>
<reference evidence="1 2" key="1">
    <citation type="submission" date="2015-11" db="EMBL/GenBank/DDBJ databases">
        <title>The genome of Debaryomyces fabryi.</title>
        <authorList>
            <person name="Tafer H."/>
            <person name="Lopandic K."/>
        </authorList>
    </citation>
    <scope>NUCLEOTIDE SEQUENCE [LARGE SCALE GENOMIC DNA]</scope>
    <source>
        <strain evidence="1 2">CBS 789</strain>
    </source>
</reference>
<evidence type="ECO:0000313" key="2">
    <source>
        <dbReference type="Proteomes" id="UP000054251"/>
    </source>
</evidence>
<accession>A0A0V1PQ76</accession>
<dbReference type="RefSeq" id="XP_015464503.1">
    <property type="nucleotide sequence ID" value="XM_015614668.1"/>
</dbReference>
<name>A0A0V1PQ76_9ASCO</name>
<dbReference type="GeneID" id="26842848"/>
<proteinExistence type="predicted"/>
<keyword evidence="2" id="KW-1185">Reference proteome</keyword>
<dbReference type="AlphaFoldDB" id="A0A0V1PQ76"/>
<dbReference type="OrthoDB" id="3980854at2759"/>
<organism evidence="1 2">
    <name type="scientific">Debaryomyces fabryi</name>
    <dbReference type="NCBI Taxonomy" id="58627"/>
    <lineage>
        <taxon>Eukaryota</taxon>
        <taxon>Fungi</taxon>
        <taxon>Dikarya</taxon>
        <taxon>Ascomycota</taxon>
        <taxon>Saccharomycotina</taxon>
        <taxon>Pichiomycetes</taxon>
        <taxon>Debaryomycetaceae</taxon>
        <taxon>Debaryomyces</taxon>
    </lineage>
</organism>
<dbReference type="Proteomes" id="UP000054251">
    <property type="component" value="Unassembled WGS sequence"/>
</dbReference>